<name>A0A916X9E2_9ACTN</name>
<dbReference type="PANTHER" id="PTHR30532">
    <property type="entry name" value="IRON III DICITRATE-BINDING PERIPLASMIC PROTEIN"/>
    <property type="match status" value="1"/>
</dbReference>
<proteinExistence type="inferred from homology"/>
<reference evidence="8" key="1">
    <citation type="journal article" date="2014" name="Int. J. Syst. Evol. Microbiol.">
        <title>Complete genome sequence of Corynebacterium casei LMG S-19264T (=DSM 44701T), isolated from a smear-ripened cheese.</title>
        <authorList>
            <consortium name="US DOE Joint Genome Institute (JGI-PGF)"/>
            <person name="Walter F."/>
            <person name="Albersmeier A."/>
            <person name="Kalinowski J."/>
            <person name="Ruckert C."/>
        </authorList>
    </citation>
    <scope>NUCLEOTIDE SEQUENCE</scope>
    <source>
        <strain evidence="8">CGMCC 1.15478</strain>
    </source>
</reference>
<dbReference type="Pfam" id="PF01497">
    <property type="entry name" value="Peripla_BP_2"/>
    <property type="match status" value="1"/>
</dbReference>
<dbReference type="PROSITE" id="PS50983">
    <property type="entry name" value="FE_B12_PBP"/>
    <property type="match status" value="1"/>
</dbReference>
<protein>
    <submittedName>
        <fullName evidence="8">Iron siderophore-binding protein</fullName>
    </submittedName>
</protein>
<comment type="subcellular location">
    <subcellularLocation>
        <location evidence="1">Cell envelope</location>
    </subcellularLocation>
</comment>
<dbReference type="EMBL" id="BMJH01000001">
    <property type="protein sequence ID" value="GGC53253.1"/>
    <property type="molecule type" value="Genomic_DNA"/>
</dbReference>
<evidence type="ECO:0000259" key="7">
    <source>
        <dbReference type="PROSITE" id="PS50983"/>
    </source>
</evidence>
<accession>A0A916X9E2</accession>
<sequence length="339" mass="35816">MKTTNWGRVRRPLRQTAVAAATLAVVFTGAACGADSDTESGANSAETRTVETEQGPITVPADPQRVVVLNGSLAGYLFDLDVPVVAADTRMIGVNTDGGEFPPSLEESATDQGTEVLPAASEIPVEVVASYDPDLIIGGGQGFTGVLSEQAYDQLAEIAPTVLVPASAADWQEQLGFVANAVGRSDQVDTIMDSYRDRINEVASAITPPDGQVAYILTTSDPSTVTMISATAALPEMMNEIGFEADADVWDKAGNPELYGTGDSFQFSLERLEQAADAPVVFVIALDGGRTAEELADDPIYARLPAFQNGNVYDLPATSFRPDYRLAIDTLDIVEAQFG</sequence>
<feature type="region of interest" description="Disordered" evidence="5">
    <location>
        <begin position="35"/>
        <end position="54"/>
    </location>
</feature>
<feature type="domain" description="Fe/B12 periplasmic-binding" evidence="7">
    <location>
        <begin position="65"/>
        <end position="339"/>
    </location>
</feature>
<evidence type="ECO:0000256" key="2">
    <source>
        <dbReference type="ARBA" id="ARBA00008814"/>
    </source>
</evidence>
<organism evidence="8 9">
    <name type="scientific">Hoyosella rhizosphaerae</name>
    <dbReference type="NCBI Taxonomy" id="1755582"/>
    <lineage>
        <taxon>Bacteria</taxon>
        <taxon>Bacillati</taxon>
        <taxon>Actinomycetota</taxon>
        <taxon>Actinomycetes</taxon>
        <taxon>Mycobacteriales</taxon>
        <taxon>Hoyosellaceae</taxon>
        <taxon>Hoyosella</taxon>
    </lineage>
</organism>
<evidence type="ECO:0000256" key="4">
    <source>
        <dbReference type="ARBA" id="ARBA00022729"/>
    </source>
</evidence>
<gene>
    <name evidence="8" type="ORF">GCM10011410_01990</name>
</gene>
<keyword evidence="9" id="KW-1185">Reference proteome</keyword>
<dbReference type="GO" id="GO:0030288">
    <property type="term" value="C:outer membrane-bounded periplasmic space"/>
    <property type="evidence" value="ECO:0007669"/>
    <property type="project" value="TreeGrafter"/>
</dbReference>
<keyword evidence="4 6" id="KW-0732">Signal</keyword>
<dbReference type="Proteomes" id="UP000641514">
    <property type="component" value="Unassembled WGS sequence"/>
</dbReference>
<feature type="signal peptide" evidence="6">
    <location>
        <begin position="1"/>
        <end position="33"/>
    </location>
</feature>
<dbReference type="PROSITE" id="PS51257">
    <property type="entry name" value="PROKAR_LIPOPROTEIN"/>
    <property type="match status" value="1"/>
</dbReference>
<evidence type="ECO:0000313" key="9">
    <source>
        <dbReference type="Proteomes" id="UP000641514"/>
    </source>
</evidence>
<evidence type="ECO:0000313" key="8">
    <source>
        <dbReference type="EMBL" id="GGC53253.1"/>
    </source>
</evidence>
<evidence type="ECO:0000256" key="1">
    <source>
        <dbReference type="ARBA" id="ARBA00004196"/>
    </source>
</evidence>
<dbReference type="AlphaFoldDB" id="A0A916X9E2"/>
<evidence type="ECO:0000256" key="5">
    <source>
        <dbReference type="SAM" id="MobiDB-lite"/>
    </source>
</evidence>
<comment type="caution">
    <text evidence="8">The sequence shown here is derived from an EMBL/GenBank/DDBJ whole genome shotgun (WGS) entry which is preliminary data.</text>
</comment>
<keyword evidence="3" id="KW-0813">Transport</keyword>
<reference evidence="8" key="2">
    <citation type="submission" date="2020-09" db="EMBL/GenBank/DDBJ databases">
        <authorList>
            <person name="Sun Q."/>
            <person name="Zhou Y."/>
        </authorList>
    </citation>
    <scope>NUCLEOTIDE SEQUENCE</scope>
    <source>
        <strain evidence="8">CGMCC 1.15478</strain>
    </source>
</reference>
<dbReference type="PANTHER" id="PTHR30532:SF1">
    <property type="entry name" value="IRON(3+)-HYDROXAMATE-BINDING PROTEIN FHUD"/>
    <property type="match status" value="1"/>
</dbReference>
<feature type="chain" id="PRO_5037686805" evidence="6">
    <location>
        <begin position="34"/>
        <end position="339"/>
    </location>
</feature>
<evidence type="ECO:0000256" key="6">
    <source>
        <dbReference type="SAM" id="SignalP"/>
    </source>
</evidence>
<comment type="similarity">
    <text evidence="2">Belongs to the bacterial solute-binding protein 8 family.</text>
</comment>
<dbReference type="GO" id="GO:1901678">
    <property type="term" value="P:iron coordination entity transport"/>
    <property type="evidence" value="ECO:0007669"/>
    <property type="project" value="UniProtKB-ARBA"/>
</dbReference>
<dbReference type="Gene3D" id="3.40.50.1980">
    <property type="entry name" value="Nitrogenase molybdenum iron protein domain"/>
    <property type="match status" value="2"/>
</dbReference>
<dbReference type="RefSeq" id="WP_188669814.1">
    <property type="nucleotide sequence ID" value="NZ_BMJH01000001.1"/>
</dbReference>
<evidence type="ECO:0000256" key="3">
    <source>
        <dbReference type="ARBA" id="ARBA00022448"/>
    </source>
</evidence>
<dbReference type="InterPro" id="IPR002491">
    <property type="entry name" value="ABC_transptr_periplasmic_BD"/>
</dbReference>
<dbReference type="SUPFAM" id="SSF53807">
    <property type="entry name" value="Helical backbone' metal receptor"/>
    <property type="match status" value="1"/>
</dbReference>
<dbReference type="InterPro" id="IPR051313">
    <property type="entry name" value="Bact_iron-sidero_bind"/>
</dbReference>